<dbReference type="RefSeq" id="WP_349280804.1">
    <property type="nucleotide sequence ID" value="NZ_CBCSCU010000001.1"/>
</dbReference>
<reference evidence="1" key="1">
    <citation type="submission" date="2024-05" db="EMBL/GenBank/DDBJ databases">
        <authorList>
            <person name="Bunk B."/>
            <person name="Swiderski J."/>
            <person name="Sproer C."/>
            <person name="Thiel V."/>
        </authorList>
    </citation>
    <scope>NUCLEOTIDE SEQUENCE</scope>
    <source>
        <strain evidence="1">DSM 17735</strain>
    </source>
</reference>
<dbReference type="AlphaFoldDB" id="A0AAU7LUV3"/>
<dbReference type="GO" id="GO:0004177">
    <property type="term" value="F:aminopeptidase activity"/>
    <property type="evidence" value="ECO:0007669"/>
    <property type="project" value="TreeGrafter"/>
</dbReference>
<dbReference type="PANTHER" id="PTHR30164">
    <property type="entry name" value="MTFA PEPTIDASE"/>
    <property type="match status" value="1"/>
</dbReference>
<sequence>MLNWLQSLLGLPGAPPKAIPEALWQHTLKRYPFLARLSAADRQALRALVGRFLQRKEFTGAHGLLVTDEMAVAIAAQACVPVLRLGLGWYDDFTGIVVHPGAMLARRKTTDSAGVVHDYKEALLGEAMHGGPVTLSWQDVAASGELAERGHNVVIHEFIHKIDMRDGAADGCPPLPSRAAHAAWHDTMQAAYDGFCEQVAMAERFGAEPPWLDAYGASAPAEFFAVACEAYFVNRERFTADFPALTALFDQFFKQK</sequence>
<name>A0AAU7LUV3_9BURK</name>
<dbReference type="Pfam" id="PF06167">
    <property type="entry name" value="Peptidase_M90"/>
    <property type="match status" value="1"/>
</dbReference>
<dbReference type="SUPFAM" id="SSF55486">
    <property type="entry name" value="Metalloproteases ('zincins'), catalytic domain"/>
    <property type="match status" value="1"/>
</dbReference>
<dbReference type="CDD" id="cd20169">
    <property type="entry name" value="Peptidase_M90_mtfA"/>
    <property type="match status" value="1"/>
</dbReference>
<gene>
    <name evidence="1" type="ORF">ABLV49_06405</name>
</gene>
<organism evidence="1">
    <name type="scientific">Polaromonas hydrogenivorans</name>
    <dbReference type="NCBI Taxonomy" id="335476"/>
    <lineage>
        <taxon>Bacteria</taxon>
        <taxon>Pseudomonadati</taxon>
        <taxon>Pseudomonadota</taxon>
        <taxon>Betaproteobacteria</taxon>
        <taxon>Burkholderiales</taxon>
        <taxon>Comamonadaceae</taxon>
        <taxon>Polaromonas</taxon>
    </lineage>
</organism>
<proteinExistence type="predicted"/>
<dbReference type="GO" id="GO:0008237">
    <property type="term" value="F:metallopeptidase activity"/>
    <property type="evidence" value="ECO:0007669"/>
    <property type="project" value="InterPro"/>
</dbReference>
<dbReference type="InterPro" id="IPR010384">
    <property type="entry name" value="MtfA_fam"/>
</dbReference>
<accession>A0AAU7LUV3</accession>
<dbReference type="Gene3D" id="3.40.390.10">
    <property type="entry name" value="Collagenase (Catalytic Domain)"/>
    <property type="match status" value="1"/>
</dbReference>
<dbReference type="GO" id="GO:0005829">
    <property type="term" value="C:cytosol"/>
    <property type="evidence" value="ECO:0007669"/>
    <property type="project" value="TreeGrafter"/>
</dbReference>
<dbReference type="PANTHER" id="PTHR30164:SF2">
    <property type="entry name" value="PROTEIN MTFA"/>
    <property type="match status" value="1"/>
</dbReference>
<evidence type="ECO:0000313" key="1">
    <source>
        <dbReference type="EMBL" id="XBP71426.1"/>
    </source>
</evidence>
<dbReference type="Gene3D" id="1.10.472.150">
    <property type="entry name" value="Glucose-regulated metallo-peptidase M90, N-terminal domain"/>
    <property type="match status" value="1"/>
</dbReference>
<dbReference type="EMBL" id="CP157675">
    <property type="protein sequence ID" value="XBP71426.1"/>
    <property type="molecule type" value="Genomic_DNA"/>
</dbReference>
<protein>
    <submittedName>
        <fullName evidence="1">M90 family metallopeptidase</fullName>
    </submittedName>
</protein>
<dbReference type="InterPro" id="IPR042252">
    <property type="entry name" value="MtfA_N"/>
</dbReference>
<dbReference type="InterPro" id="IPR024079">
    <property type="entry name" value="MetalloPept_cat_dom_sf"/>
</dbReference>